<evidence type="ECO:0000256" key="8">
    <source>
        <dbReference type="RuleBase" id="RU004020"/>
    </source>
</evidence>
<accession>A0AAN8Z5R1</accession>
<dbReference type="PANTHER" id="PTHR10015">
    <property type="entry name" value="HEAT SHOCK TRANSCRIPTION FACTOR"/>
    <property type="match status" value="1"/>
</dbReference>
<dbReference type="GO" id="GO:0005634">
    <property type="term" value="C:nucleus"/>
    <property type="evidence" value="ECO:0007669"/>
    <property type="project" value="UniProtKB-SubCell"/>
</dbReference>
<dbReference type="PANTHER" id="PTHR10015:SF325">
    <property type="entry name" value="HEAT STRESS TRANSCRIPTION FACTOR A-8"/>
    <property type="match status" value="1"/>
</dbReference>
<dbReference type="PROSITE" id="PS00434">
    <property type="entry name" value="HSF_DOMAIN"/>
    <property type="match status" value="1"/>
</dbReference>
<keyword evidence="13" id="KW-1185">Reference proteome</keyword>
<protein>
    <submittedName>
        <fullName evidence="12">Heat shock factor (HSF)-type, DNA-binding</fullName>
    </submittedName>
</protein>
<dbReference type="SUPFAM" id="SSF46785">
    <property type="entry name" value="Winged helix' DNA-binding domain"/>
    <property type="match status" value="1"/>
</dbReference>
<dbReference type="EMBL" id="JBAMMX010000019">
    <property type="protein sequence ID" value="KAK6921588.1"/>
    <property type="molecule type" value="Genomic_DNA"/>
</dbReference>
<evidence type="ECO:0000259" key="11">
    <source>
        <dbReference type="PROSITE" id="PS00434"/>
    </source>
</evidence>
<dbReference type="InterPro" id="IPR036388">
    <property type="entry name" value="WH-like_DNA-bd_sf"/>
</dbReference>
<dbReference type="InterPro" id="IPR036390">
    <property type="entry name" value="WH_DNA-bd_sf"/>
</dbReference>
<keyword evidence="4 12" id="KW-0346">Stress response</keyword>
<feature type="domain" description="HSF-type DNA-binding" evidence="11">
    <location>
        <begin position="53"/>
        <end position="77"/>
    </location>
</feature>
<comment type="caution">
    <text evidence="12">The sequence shown here is derived from an EMBL/GenBank/DDBJ whole genome shotgun (WGS) entry which is preliminary data.</text>
</comment>
<evidence type="ECO:0000256" key="10">
    <source>
        <dbReference type="SAM" id="MobiDB-lite"/>
    </source>
</evidence>
<evidence type="ECO:0000313" key="12">
    <source>
        <dbReference type="EMBL" id="KAK6921588.1"/>
    </source>
</evidence>
<comment type="subcellular location">
    <subcellularLocation>
        <location evidence="1">Nucleus</location>
    </subcellularLocation>
</comment>
<keyword evidence="7" id="KW-0539">Nucleus</keyword>
<dbReference type="Gene3D" id="1.10.10.10">
    <property type="entry name" value="Winged helix-like DNA-binding domain superfamily/Winged helix DNA-binding domain"/>
    <property type="match status" value="1"/>
</dbReference>
<keyword evidence="3" id="KW-0805">Transcription regulation</keyword>
<dbReference type="Proteomes" id="UP001370490">
    <property type="component" value="Unassembled WGS sequence"/>
</dbReference>
<evidence type="ECO:0000256" key="6">
    <source>
        <dbReference type="ARBA" id="ARBA00023163"/>
    </source>
</evidence>
<evidence type="ECO:0000256" key="1">
    <source>
        <dbReference type="ARBA" id="ARBA00004123"/>
    </source>
</evidence>
<evidence type="ECO:0000256" key="7">
    <source>
        <dbReference type="ARBA" id="ARBA00023242"/>
    </source>
</evidence>
<dbReference type="InterPro" id="IPR000232">
    <property type="entry name" value="HSF_DNA-bd"/>
</dbReference>
<evidence type="ECO:0000313" key="13">
    <source>
        <dbReference type="Proteomes" id="UP001370490"/>
    </source>
</evidence>
<feature type="coiled-coil region" evidence="9">
    <location>
        <begin position="122"/>
        <end position="156"/>
    </location>
</feature>
<dbReference type="GO" id="GO:0034605">
    <property type="term" value="P:cellular response to heat"/>
    <property type="evidence" value="ECO:0007669"/>
    <property type="project" value="TreeGrafter"/>
</dbReference>
<keyword evidence="2" id="KW-0597">Phosphoprotein</keyword>
<name>A0AAN8Z5R1_9MAGN</name>
<evidence type="ECO:0000256" key="3">
    <source>
        <dbReference type="ARBA" id="ARBA00023015"/>
    </source>
</evidence>
<dbReference type="Pfam" id="PF00447">
    <property type="entry name" value="HSF_DNA-bind"/>
    <property type="match status" value="1"/>
</dbReference>
<evidence type="ECO:0000256" key="2">
    <source>
        <dbReference type="ARBA" id="ARBA00022553"/>
    </source>
</evidence>
<organism evidence="12 13">
    <name type="scientific">Dillenia turbinata</name>
    <dbReference type="NCBI Taxonomy" id="194707"/>
    <lineage>
        <taxon>Eukaryota</taxon>
        <taxon>Viridiplantae</taxon>
        <taxon>Streptophyta</taxon>
        <taxon>Embryophyta</taxon>
        <taxon>Tracheophyta</taxon>
        <taxon>Spermatophyta</taxon>
        <taxon>Magnoliopsida</taxon>
        <taxon>eudicotyledons</taxon>
        <taxon>Gunneridae</taxon>
        <taxon>Pentapetalae</taxon>
        <taxon>Dilleniales</taxon>
        <taxon>Dilleniaceae</taxon>
        <taxon>Dillenia</taxon>
    </lineage>
</organism>
<dbReference type="AlphaFoldDB" id="A0AAN8Z5R1"/>
<dbReference type="GO" id="GO:0006357">
    <property type="term" value="P:regulation of transcription by RNA polymerase II"/>
    <property type="evidence" value="ECO:0007669"/>
    <property type="project" value="TreeGrafter"/>
</dbReference>
<evidence type="ECO:0000256" key="4">
    <source>
        <dbReference type="ARBA" id="ARBA00023016"/>
    </source>
</evidence>
<dbReference type="SMART" id="SM00415">
    <property type="entry name" value="HSF"/>
    <property type="match status" value="1"/>
</dbReference>
<keyword evidence="5 12" id="KW-0238">DNA-binding</keyword>
<comment type="similarity">
    <text evidence="8">Belongs to the HSF family.</text>
</comment>
<keyword evidence="6" id="KW-0804">Transcription</keyword>
<feature type="region of interest" description="Disordered" evidence="10">
    <location>
        <begin position="371"/>
        <end position="394"/>
    </location>
</feature>
<reference evidence="12 13" key="1">
    <citation type="submission" date="2023-12" db="EMBL/GenBank/DDBJ databases">
        <title>A high-quality genome assembly for Dillenia turbinata (Dilleniales).</title>
        <authorList>
            <person name="Chanderbali A."/>
        </authorList>
    </citation>
    <scope>NUCLEOTIDE SEQUENCE [LARGE SCALE GENOMIC DNA]</scope>
    <source>
        <strain evidence="12">LSX21</strain>
        <tissue evidence="12">Leaf</tissue>
    </source>
</reference>
<dbReference type="GO" id="GO:0003700">
    <property type="term" value="F:DNA-binding transcription factor activity"/>
    <property type="evidence" value="ECO:0007669"/>
    <property type="project" value="InterPro"/>
</dbReference>
<feature type="region of interest" description="Disordered" evidence="10">
    <location>
        <begin position="316"/>
        <end position="335"/>
    </location>
</feature>
<gene>
    <name evidence="12" type="ORF">RJ641_012095</name>
</gene>
<keyword evidence="9" id="KW-0175">Coiled coil</keyword>
<feature type="compositionally biased region" description="Polar residues" evidence="10">
    <location>
        <begin position="325"/>
        <end position="335"/>
    </location>
</feature>
<dbReference type="PRINTS" id="PR00056">
    <property type="entry name" value="HSFDOMAIN"/>
</dbReference>
<dbReference type="FunFam" id="1.10.10.10:FF:000057">
    <property type="entry name" value="Heat shock transcription factor 1"/>
    <property type="match status" value="1"/>
</dbReference>
<dbReference type="GO" id="GO:0000978">
    <property type="term" value="F:RNA polymerase II cis-regulatory region sequence-specific DNA binding"/>
    <property type="evidence" value="ECO:0007669"/>
    <property type="project" value="TreeGrafter"/>
</dbReference>
<evidence type="ECO:0000256" key="5">
    <source>
        <dbReference type="ARBA" id="ARBA00023125"/>
    </source>
</evidence>
<sequence>MVRTSNEGVSYPPFLVKCYEMVEDESTDSIISWSGNNDSFVISDMTVFERELLPRYFKHNNFSSFMRQLNIYGFRKIDSDRWEFANDGFIRGQKHLMKNITRRKQPNGSSQKSSSLPESPAIVIEEEEFLKLQKEVEALKTDKNALMQELVKLQQHQETSHNKMLLMGEHLKGMEKNQQQMLSLIVLAMQNPGLLVQLLQPMEGKWHMTEAGKNLLAQGDENGDILSTDRTMVKYQPIMNEKQKPLLPPVLDSEKFPEFEFSSELVNDLFKNVDFAKGLLDEKLLSSDNHVPLVLPDLPDDWMLLDQLLMTSTQLLENSKDEEPNTTNPQKTQMELDSTQCGNQLEKLQNPGHLNDYMKSQNLRTNPIPFGTQPDNSSGFLTVNMGPRDSEANC</sequence>
<evidence type="ECO:0000256" key="9">
    <source>
        <dbReference type="SAM" id="Coils"/>
    </source>
</evidence>
<proteinExistence type="inferred from homology"/>